<keyword evidence="1" id="KW-0472">Membrane</keyword>
<accession>A0A919J446</accession>
<name>A0A919J446_9ACTN</name>
<sequence length="210" mass="22431">MTTTTVREMPVRADTWRPTDPIMEGLIRRCIADAEAGEARDGVREYMAGALILAVLFVVMLVVGVPAGVAILVPLVLFGAGALYMVLASKPAPVDRRKALEVIGGPGNLPAGYLVHPGAWAAGMREHVAAVPQSQLKAAVEMARTFPGSVNDLLGFTGTIAAQLPVRHHLSPEDVAHRARDIYHIGSPIINDFNTKYPKAEPATGKKKKK</sequence>
<evidence type="ECO:0000313" key="3">
    <source>
        <dbReference type="Proteomes" id="UP000598174"/>
    </source>
</evidence>
<evidence type="ECO:0000256" key="1">
    <source>
        <dbReference type="SAM" id="Phobius"/>
    </source>
</evidence>
<dbReference type="RefSeq" id="WP_203819069.1">
    <property type="nucleotide sequence ID" value="NZ_BAAABP010000004.1"/>
</dbReference>
<evidence type="ECO:0000313" key="2">
    <source>
        <dbReference type="EMBL" id="GIE12613.1"/>
    </source>
</evidence>
<dbReference type="EMBL" id="BOMM01000039">
    <property type="protein sequence ID" value="GIE12613.1"/>
    <property type="molecule type" value="Genomic_DNA"/>
</dbReference>
<reference evidence="2" key="1">
    <citation type="submission" date="2021-01" db="EMBL/GenBank/DDBJ databases">
        <title>Whole genome shotgun sequence of Actinoplanes ferrugineus NBRC 15555.</title>
        <authorList>
            <person name="Komaki H."/>
            <person name="Tamura T."/>
        </authorList>
    </citation>
    <scope>NUCLEOTIDE SEQUENCE</scope>
    <source>
        <strain evidence="2">NBRC 15555</strain>
    </source>
</reference>
<keyword evidence="1" id="KW-1133">Transmembrane helix</keyword>
<comment type="caution">
    <text evidence="2">The sequence shown here is derived from an EMBL/GenBank/DDBJ whole genome shotgun (WGS) entry which is preliminary data.</text>
</comment>
<dbReference type="Proteomes" id="UP000598174">
    <property type="component" value="Unassembled WGS sequence"/>
</dbReference>
<keyword evidence="1" id="KW-0812">Transmembrane</keyword>
<protein>
    <submittedName>
        <fullName evidence="2">Uncharacterized protein</fullName>
    </submittedName>
</protein>
<gene>
    <name evidence="2" type="ORF">Afe05nite_44530</name>
</gene>
<feature type="transmembrane region" description="Helical" evidence="1">
    <location>
        <begin position="46"/>
        <end position="63"/>
    </location>
</feature>
<proteinExistence type="predicted"/>
<organism evidence="2 3">
    <name type="scientific">Paractinoplanes ferrugineus</name>
    <dbReference type="NCBI Taxonomy" id="113564"/>
    <lineage>
        <taxon>Bacteria</taxon>
        <taxon>Bacillati</taxon>
        <taxon>Actinomycetota</taxon>
        <taxon>Actinomycetes</taxon>
        <taxon>Micromonosporales</taxon>
        <taxon>Micromonosporaceae</taxon>
        <taxon>Paractinoplanes</taxon>
    </lineage>
</organism>
<dbReference type="AlphaFoldDB" id="A0A919J446"/>
<feature type="transmembrane region" description="Helical" evidence="1">
    <location>
        <begin position="69"/>
        <end position="88"/>
    </location>
</feature>
<keyword evidence="3" id="KW-1185">Reference proteome</keyword>